<reference evidence="1" key="1">
    <citation type="submission" date="2012-09" db="EMBL/GenBank/DDBJ databases">
        <authorList>
            <person name="Martin A.A."/>
        </authorList>
    </citation>
    <scope>NUCLEOTIDE SEQUENCE</scope>
</reference>
<reference evidence="2" key="2">
    <citation type="submission" date="2017-02" db="UniProtKB">
        <authorList>
            <consortium name="WormBaseParasite"/>
        </authorList>
    </citation>
    <scope>IDENTIFICATION</scope>
</reference>
<evidence type="ECO:0000313" key="2">
    <source>
        <dbReference type="WBParaSite" id="ACAC_0000546201-mRNA-1"/>
    </source>
</evidence>
<protein>
    <submittedName>
        <fullName evidence="2">Uncharacterized protein</fullName>
    </submittedName>
</protein>
<dbReference type="AlphaFoldDB" id="A0A0K0D5W7"/>
<sequence>MQSQQQSRYLAQSSIRHGDQRDAVQTNWINEPEGFLDENWCYHCASPLKHLSNDMRKTIRQFLHVRRTTYPHGWLVFWCERKRFILFHTRVAQSDFGQRSSGVFLLPYRLFRCNTFCFHRLIPHSRCRRCCERRHLRKAIFMHITIYNDQFLL</sequence>
<accession>A0A0K0D5W7</accession>
<proteinExistence type="predicted"/>
<dbReference type="Proteomes" id="UP000035642">
    <property type="component" value="Unassembled WGS sequence"/>
</dbReference>
<dbReference type="WBParaSite" id="ACAC_0000546201-mRNA-1">
    <property type="protein sequence ID" value="ACAC_0000546201-mRNA-1"/>
    <property type="gene ID" value="ACAC_0000546201"/>
</dbReference>
<organism evidence="1 2">
    <name type="scientific">Angiostrongylus cantonensis</name>
    <name type="common">Rat lungworm</name>
    <dbReference type="NCBI Taxonomy" id="6313"/>
    <lineage>
        <taxon>Eukaryota</taxon>
        <taxon>Metazoa</taxon>
        <taxon>Ecdysozoa</taxon>
        <taxon>Nematoda</taxon>
        <taxon>Chromadorea</taxon>
        <taxon>Rhabditida</taxon>
        <taxon>Rhabditina</taxon>
        <taxon>Rhabditomorpha</taxon>
        <taxon>Strongyloidea</taxon>
        <taxon>Metastrongylidae</taxon>
        <taxon>Angiostrongylus</taxon>
    </lineage>
</organism>
<name>A0A0K0D5W7_ANGCA</name>
<evidence type="ECO:0000313" key="1">
    <source>
        <dbReference type="Proteomes" id="UP000035642"/>
    </source>
</evidence>
<keyword evidence="1" id="KW-1185">Reference proteome</keyword>